<gene>
    <name evidence="2" type="ORF">A2886_02850</name>
</gene>
<sequence>MGKWRNLGSVSTELDGFELVTIWDPEDAIGTRTNLVTELSYVASEGFGKEKGGTEIKEHILTGQTRAFVLTKNKTAIAFAAVKNLTDICNGVYLTGIAMLPEFQGLGIGSFLMKKALVAETYDLMALHTQSPIMYLGLLKLSTRVYPSWEHKIPKSIRKIGEAIVAGKEGFNKMTFVRIGQYKQFLYAKFPWSNNRLANEFFRKQLLIENGETTNGFLVIGMQK</sequence>
<protein>
    <recommendedName>
        <fullName evidence="1">N-acetyltransferase domain-containing protein</fullName>
    </recommendedName>
</protein>
<dbReference type="InterPro" id="IPR016181">
    <property type="entry name" value="Acyl_CoA_acyltransferase"/>
</dbReference>
<organism evidence="2 3">
    <name type="scientific">candidate division WWE3 bacterium RIFCSPHIGHO2_01_FULL_42_13</name>
    <dbReference type="NCBI Taxonomy" id="1802617"/>
    <lineage>
        <taxon>Bacteria</taxon>
        <taxon>Katanobacteria</taxon>
    </lineage>
</organism>
<dbReference type="AlphaFoldDB" id="A0A1F4USC1"/>
<reference evidence="2 3" key="1">
    <citation type="journal article" date="2016" name="Nat. Commun.">
        <title>Thousands of microbial genomes shed light on interconnected biogeochemical processes in an aquifer system.</title>
        <authorList>
            <person name="Anantharaman K."/>
            <person name="Brown C.T."/>
            <person name="Hug L.A."/>
            <person name="Sharon I."/>
            <person name="Castelle C.J."/>
            <person name="Probst A.J."/>
            <person name="Thomas B.C."/>
            <person name="Singh A."/>
            <person name="Wilkins M.J."/>
            <person name="Karaoz U."/>
            <person name="Brodie E.L."/>
            <person name="Williams K.H."/>
            <person name="Hubbard S.S."/>
            <person name="Banfield J.F."/>
        </authorList>
    </citation>
    <scope>NUCLEOTIDE SEQUENCE [LARGE SCALE GENOMIC DNA]</scope>
</reference>
<evidence type="ECO:0000259" key="1">
    <source>
        <dbReference type="PROSITE" id="PS51186"/>
    </source>
</evidence>
<evidence type="ECO:0000313" key="2">
    <source>
        <dbReference type="EMBL" id="OGC47690.1"/>
    </source>
</evidence>
<dbReference type="EMBL" id="MEVA01000006">
    <property type="protein sequence ID" value="OGC47690.1"/>
    <property type="molecule type" value="Genomic_DNA"/>
</dbReference>
<evidence type="ECO:0000313" key="3">
    <source>
        <dbReference type="Proteomes" id="UP000176608"/>
    </source>
</evidence>
<dbReference type="GO" id="GO:0016747">
    <property type="term" value="F:acyltransferase activity, transferring groups other than amino-acyl groups"/>
    <property type="evidence" value="ECO:0007669"/>
    <property type="project" value="InterPro"/>
</dbReference>
<dbReference type="PROSITE" id="PS51186">
    <property type="entry name" value="GNAT"/>
    <property type="match status" value="1"/>
</dbReference>
<dbReference type="CDD" id="cd04301">
    <property type="entry name" value="NAT_SF"/>
    <property type="match status" value="1"/>
</dbReference>
<dbReference type="Proteomes" id="UP000176608">
    <property type="component" value="Unassembled WGS sequence"/>
</dbReference>
<feature type="domain" description="N-acetyltransferase" evidence="1">
    <location>
        <begin position="20"/>
        <end position="193"/>
    </location>
</feature>
<dbReference type="Gene3D" id="3.40.630.30">
    <property type="match status" value="1"/>
</dbReference>
<name>A0A1F4USC1_UNCKA</name>
<dbReference type="Pfam" id="PF00583">
    <property type="entry name" value="Acetyltransf_1"/>
    <property type="match status" value="1"/>
</dbReference>
<proteinExistence type="predicted"/>
<dbReference type="SUPFAM" id="SSF55729">
    <property type="entry name" value="Acyl-CoA N-acyltransferases (Nat)"/>
    <property type="match status" value="1"/>
</dbReference>
<accession>A0A1F4USC1</accession>
<comment type="caution">
    <text evidence="2">The sequence shown here is derived from an EMBL/GenBank/DDBJ whole genome shotgun (WGS) entry which is preliminary data.</text>
</comment>
<dbReference type="InterPro" id="IPR000182">
    <property type="entry name" value="GNAT_dom"/>
</dbReference>